<protein>
    <submittedName>
        <fullName evidence="1">Uncharacterized protein</fullName>
    </submittedName>
</protein>
<accession>A0A0E9SGG6</accession>
<organism evidence="1">
    <name type="scientific">Anguilla anguilla</name>
    <name type="common">European freshwater eel</name>
    <name type="synonym">Muraena anguilla</name>
    <dbReference type="NCBI Taxonomy" id="7936"/>
    <lineage>
        <taxon>Eukaryota</taxon>
        <taxon>Metazoa</taxon>
        <taxon>Chordata</taxon>
        <taxon>Craniata</taxon>
        <taxon>Vertebrata</taxon>
        <taxon>Euteleostomi</taxon>
        <taxon>Actinopterygii</taxon>
        <taxon>Neopterygii</taxon>
        <taxon>Teleostei</taxon>
        <taxon>Anguilliformes</taxon>
        <taxon>Anguillidae</taxon>
        <taxon>Anguilla</taxon>
    </lineage>
</organism>
<evidence type="ECO:0000313" key="1">
    <source>
        <dbReference type="EMBL" id="JAH39608.1"/>
    </source>
</evidence>
<reference evidence="1" key="1">
    <citation type="submission" date="2014-11" db="EMBL/GenBank/DDBJ databases">
        <authorList>
            <person name="Amaro Gonzalez C."/>
        </authorList>
    </citation>
    <scope>NUCLEOTIDE SEQUENCE</scope>
</reference>
<name>A0A0E9SGG6_ANGAN</name>
<proteinExistence type="predicted"/>
<reference evidence="1" key="2">
    <citation type="journal article" date="2015" name="Fish Shellfish Immunol.">
        <title>Early steps in the European eel (Anguilla anguilla)-Vibrio vulnificus interaction in the gills: Role of the RtxA13 toxin.</title>
        <authorList>
            <person name="Callol A."/>
            <person name="Pajuelo D."/>
            <person name="Ebbesson L."/>
            <person name="Teles M."/>
            <person name="MacKenzie S."/>
            <person name="Amaro C."/>
        </authorList>
    </citation>
    <scope>NUCLEOTIDE SEQUENCE</scope>
</reference>
<sequence>MTASELLAGALSDNVCQVICTAFTGKCSHFVERPS</sequence>
<dbReference type="AlphaFoldDB" id="A0A0E9SGG6"/>
<dbReference type="EMBL" id="GBXM01068969">
    <property type="protein sequence ID" value="JAH39608.1"/>
    <property type="molecule type" value="Transcribed_RNA"/>
</dbReference>